<reference evidence="1 2" key="1">
    <citation type="submission" date="2024-06" db="EMBL/GenBank/DDBJ databases">
        <title>The Natural Products Discovery Center: Release of the First 8490 Sequenced Strains for Exploring Actinobacteria Biosynthetic Diversity.</title>
        <authorList>
            <person name="Kalkreuter E."/>
            <person name="Kautsar S.A."/>
            <person name="Yang D."/>
            <person name="Bader C.D."/>
            <person name="Teijaro C.N."/>
            <person name="Fluegel L."/>
            <person name="Davis C.M."/>
            <person name="Simpson J.R."/>
            <person name="Lauterbach L."/>
            <person name="Steele A.D."/>
            <person name="Gui C."/>
            <person name="Meng S."/>
            <person name="Li G."/>
            <person name="Viehrig K."/>
            <person name="Ye F."/>
            <person name="Su P."/>
            <person name="Kiefer A.F."/>
            <person name="Nichols A."/>
            <person name="Cepeda A.J."/>
            <person name="Yan W."/>
            <person name="Fan B."/>
            <person name="Jiang Y."/>
            <person name="Adhikari A."/>
            <person name="Zheng C.-J."/>
            <person name="Schuster L."/>
            <person name="Cowan T.M."/>
            <person name="Smanski M.J."/>
            <person name="Chevrette M.G."/>
            <person name="De Carvalho L.P.S."/>
            <person name="Shen B."/>
        </authorList>
    </citation>
    <scope>NUCLEOTIDE SEQUENCE [LARGE SCALE GENOMIC DNA]</scope>
    <source>
        <strain evidence="1 2">NPDC000234</strain>
    </source>
</reference>
<dbReference type="EMBL" id="JBEPEK010000042">
    <property type="protein sequence ID" value="MER7179482.1"/>
    <property type="molecule type" value="Genomic_DNA"/>
</dbReference>
<accession>A0ABV1WRK9</accession>
<protein>
    <submittedName>
        <fullName evidence="1">Uncharacterized protein</fullName>
    </submittedName>
</protein>
<organism evidence="1 2">
    <name type="scientific">Streptomyces hyaluromycini</name>
    <dbReference type="NCBI Taxonomy" id="1377993"/>
    <lineage>
        <taxon>Bacteria</taxon>
        <taxon>Bacillati</taxon>
        <taxon>Actinomycetota</taxon>
        <taxon>Actinomycetes</taxon>
        <taxon>Kitasatosporales</taxon>
        <taxon>Streptomycetaceae</taxon>
        <taxon>Streptomyces</taxon>
    </lineage>
</organism>
<dbReference type="RefSeq" id="WP_350778712.1">
    <property type="nucleotide sequence ID" value="NZ_JBEPEK010000042.1"/>
</dbReference>
<sequence>MAHMVLGAVKVGVTGRETREDRIARLRGRGWVVVRTWPFGTGAAAYRVEQVVLKQLRAQGHRPYLTADRMPAGGWTETFDAAAVTVDVLCRLSVVP</sequence>
<proteinExistence type="predicted"/>
<name>A0ABV1WRK9_9ACTN</name>
<evidence type="ECO:0000313" key="2">
    <source>
        <dbReference type="Proteomes" id="UP001474181"/>
    </source>
</evidence>
<comment type="caution">
    <text evidence="1">The sequence shown here is derived from an EMBL/GenBank/DDBJ whole genome shotgun (WGS) entry which is preliminary data.</text>
</comment>
<keyword evidence="2" id="KW-1185">Reference proteome</keyword>
<dbReference type="Proteomes" id="UP001474181">
    <property type="component" value="Unassembled WGS sequence"/>
</dbReference>
<gene>
    <name evidence="1" type="ORF">ABT404_08355</name>
</gene>
<evidence type="ECO:0000313" key="1">
    <source>
        <dbReference type="EMBL" id="MER7179482.1"/>
    </source>
</evidence>